<sequence>MAISCEGVLRVIAERRRAGLTVESECDSPISGQEAVRALILLADSERIDLRRSGKSPASGSDDAEGDASS</sequence>
<accession>A0A372ZU94</accession>
<dbReference type="Proteomes" id="UP000263377">
    <property type="component" value="Unassembled WGS sequence"/>
</dbReference>
<name>A0A372ZU94_9ACTN</name>
<dbReference type="RefSeq" id="WP_117487684.1">
    <property type="nucleotide sequence ID" value="NZ_QVIG01000001.1"/>
</dbReference>
<gene>
    <name evidence="2" type="ORF">DR950_18305</name>
</gene>
<keyword evidence="3" id="KW-1185">Reference proteome</keyword>
<feature type="region of interest" description="Disordered" evidence="1">
    <location>
        <begin position="50"/>
        <end position="70"/>
    </location>
</feature>
<dbReference type="AlphaFoldDB" id="A0A372ZU94"/>
<comment type="caution">
    <text evidence="2">The sequence shown here is derived from an EMBL/GenBank/DDBJ whole genome shotgun (WGS) entry which is preliminary data.</text>
</comment>
<protein>
    <submittedName>
        <fullName evidence="2">Uncharacterized protein</fullName>
    </submittedName>
</protein>
<dbReference type="EMBL" id="QVIG01000001">
    <property type="protein sequence ID" value="RGD59486.1"/>
    <property type="molecule type" value="Genomic_DNA"/>
</dbReference>
<evidence type="ECO:0000313" key="3">
    <source>
        <dbReference type="Proteomes" id="UP000263377"/>
    </source>
</evidence>
<proteinExistence type="predicted"/>
<evidence type="ECO:0000256" key="1">
    <source>
        <dbReference type="SAM" id="MobiDB-lite"/>
    </source>
</evidence>
<evidence type="ECO:0000313" key="2">
    <source>
        <dbReference type="EMBL" id="RGD59486.1"/>
    </source>
</evidence>
<reference evidence="2 3" key="1">
    <citation type="submission" date="2018-08" db="EMBL/GenBank/DDBJ databases">
        <title>Diversity &amp; Physiological Properties of Lignin-Decomposing Actinobacteria from Soil.</title>
        <authorList>
            <person name="Roh S.G."/>
            <person name="Kim S.B."/>
        </authorList>
    </citation>
    <scope>NUCLEOTIDE SEQUENCE [LARGE SCALE GENOMIC DNA]</scope>
    <source>
        <strain evidence="2 3">MMS17-GH009</strain>
    </source>
</reference>
<organism evidence="2 3">
    <name type="scientific">Kitasatospora xanthocidica</name>
    <dbReference type="NCBI Taxonomy" id="83382"/>
    <lineage>
        <taxon>Bacteria</taxon>
        <taxon>Bacillati</taxon>
        <taxon>Actinomycetota</taxon>
        <taxon>Actinomycetes</taxon>
        <taxon>Kitasatosporales</taxon>
        <taxon>Streptomycetaceae</taxon>
        <taxon>Kitasatospora</taxon>
    </lineage>
</organism>